<proteinExistence type="predicted"/>
<evidence type="ECO:0000313" key="2">
    <source>
        <dbReference type="Proteomes" id="UP001169027"/>
    </source>
</evidence>
<keyword evidence="2" id="KW-1185">Reference proteome</keyword>
<dbReference type="RefSeq" id="WP_286526000.1">
    <property type="nucleotide sequence ID" value="NZ_JAUJZH010000006.1"/>
</dbReference>
<dbReference type="Proteomes" id="UP001169027">
    <property type="component" value="Unassembled WGS sequence"/>
</dbReference>
<name>A0ABT8S164_9BURK</name>
<gene>
    <name evidence="1" type="ORF">Q2T77_10205</name>
</gene>
<evidence type="ECO:0000313" key="1">
    <source>
        <dbReference type="EMBL" id="MDO1532659.1"/>
    </source>
</evidence>
<organism evidence="1 2">
    <name type="scientific">Variovorax ginsengisoli</name>
    <dbReference type="NCBI Taxonomy" id="363844"/>
    <lineage>
        <taxon>Bacteria</taxon>
        <taxon>Pseudomonadati</taxon>
        <taxon>Pseudomonadota</taxon>
        <taxon>Betaproteobacteria</taxon>
        <taxon>Burkholderiales</taxon>
        <taxon>Comamonadaceae</taxon>
        <taxon>Variovorax</taxon>
    </lineage>
</organism>
<protein>
    <submittedName>
        <fullName evidence="1">Uncharacterized protein</fullName>
    </submittedName>
</protein>
<comment type="caution">
    <text evidence="1">The sequence shown here is derived from an EMBL/GenBank/DDBJ whole genome shotgun (WGS) entry which is preliminary data.</text>
</comment>
<dbReference type="EMBL" id="JAUKVY010000006">
    <property type="protein sequence ID" value="MDO1532659.1"/>
    <property type="molecule type" value="Genomic_DNA"/>
</dbReference>
<reference evidence="1" key="1">
    <citation type="submission" date="2023-06" db="EMBL/GenBank/DDBJ databases">
        <authorList>
            <person name="Jiang Y."/>
            <person name="Liu Q."/>
        </authorList>
    </citation>
    <scope>NUCLEOTIDE SEQUENCE</scope>
    <source>
        <strain evidence="1">CGMCC 1.12090</strain>
    </source>
</reference>
<sequence length="85" mass="9476">MSSSVPTPAQLADIDDEELVRLAVSWRAQASRGDREAFGIAHALEVECRQRLRASQLQQLPPESIPAARPWWKFWGSKDHPASAP</sequence>
<accession>A0ABT8S164</accession>